<dbReference type="Ensembl" id="ENSRFET00010022809.1">
    <property type="protein sequence ID" value="ENSRFEP00010020940.1"/>
    <property type="gene ID" value="ENSRFEG00010013638.1"/>
</dbReference>
<sequence>VKNTSRFCHARVLLQVLYFSESLVPTARKALCDPLEEVREAAAKTFEQLHSTIGHQALEDILPFLLKQLDDEEVSEFALDGLKQVMAIKSRVVLPYLVPKLTTPPVNTRVLAFLSSVAGDALTRHLGVILPAVMLALKEKLGTPDEQLEMANCQAVILSVEDDVGHRIIIEDLLEATRSPEVGMRQAAAIILNIYCSRSKADYSSHLRSLESWDALNAITKKLDAGNQLALIEELHKEIRFIGNESKGQHVPGFCLPKKGVTSILPVLREGVLTGSPEQKEEAAKALGLVIRLTSADALRPSVVSITGPLIRILGDRFSWNVKAALLETLSLLLAKVSD</sequence>
<dbReference type="GO" id="GO:0019887">
    <property type="term" value="F:protein kinase regulator activity"/>
    <property type="evidence" value="ECO:0007669"/>
    <property type="project" value="TreeGrafter"/>
</dbReference>
<dbReference type="InterPro" id="IPR016024">
    <property type="entry name" value="ARM-type_fold"/>
</dbReference>
<dbReference type="InterPro" id="IPR021133">
    <property type="entry name" value="HEAT_type_2"/>
</dbReference>
<name>A0A671F5J2_RHIFE</name>
<dbReference type="Pfam" id="PF23271">
    <property type="entry name" value="HEAT_GCN1"/>
    <property type="match status" value="2"/>
</dbReference>
<dbReference type="PROSITE" id="PS50077">
    <property type="entry name" value="HEAT_REPEAT"/>
    <property type="match status" value="1"/>
</dbReference>
<dbReference type="Gene3D" id="1.25.10.10">
    <property type="entry name" value="Leucine-rich Repeat Variant"/>
    <property type="match status" value="3"/>
</dbReference>
<dbReference type="InterPro" id="IPR011989">
    <property type="entry name" value="ARM-like"/>
</dbReference>
<evidence type="ECO:0000313" key="4">
    <source>
        <dbReference type="Ensembl" id="ENSRFEP00010020940.1"/>
    </source>
</evidence>
<keyword evidence="5" id="KW-1185">Reference proteome</keyword>
<reference evidence="5" key="3">
    <citation type="submission" date="2018-12" db="EMBL/GenBank/DDBJ databases">
        <title>G10K-VGP greater horseshoe bat female genome, primary haplotype.</title>
        <authorList>
            <person name="Teeling E."/>
            <person name="Myers G."/>
            <person name="Vernes S."/>
            <person name="Pippel M."/>
            <person name="Winkler S."/>
            <person name="Fedrigo O."/>
            <person name="Rhie A."/>
            <person name="Koren S."/>
            <person name="Phillippy A."/>
            <person name="Lewin H."/>
            <person name="Damas J."/>
            <person name="Howe K."/>
            <person name="Mountcastle J."/>
            <person name="Jarvis E.D."/>
        </authorList>
    </citation>
    <scope>NUCLEOTIDE SEQUENCE [LARGE SCALE GENOMIC DNA]</scope>
</reference>
<organism evidence="4 5">
    <name type="scientific">Rhinolophus ferrumequinum</name>
    <name type="common">Greater horseshoe bat</name>
    <dbReference type="NCBI Taxonomy" id="59479"/>
    <lineage>
        <taxon>Eukaryota</taxon>
        <taxon>Metazoa</taxon>
        <taxon>Chordata</taxon>
        <taxon>Craniata</taxon>
        <taxon>Vertebrata</taxon>
        <taxon>Euteleostomi</taxon>
        <taxon>Mammalia</taxon>
        <taxon>Eutheria</taxon>
        <taxon>Laurasiatheria</taxon>
        <taxon>Chiroptera</taxon>
        <taxon>Yinpterochiroptera</taxon>
        <taxon>Rhinolophoidea</taxon>
        <taxon>Rhinolophidae</taxon>
        <taxon>Rhinolophinae</taxon>
        <taxon>Rhinolophus</taxon>
    </lineage>
</organism>
<dbReference type="AlphaFoldDB" id="A0A671F5J2"/>
<accession>A0A671F5J2</accession>
<evidence type="ECO:0000256" key="2">
    <source>
        <dbReference type="PROSITE-ProRule" id="PRU00103"/>
    </source>
</evidence>
<dbReference type="InParanoid" id="A0A671F5J2"/>
<dbReference type="PANTHER" id="PTHR23346">
    <property type="entry name" value="TRANSLATIONAL ACTIVATOR GCN1-RELATED"/>
    <property type="match status" value="1"/>
</dbReference>
<feature type="domain" description="Stalled ribosome sensor GCN1-like HEAT repeats region" evidence="3">
    <location>
        <begin position="211"/>
        <end position="258"/>
    </location>
</feature>
<evidence type="ECO:0000256" key="1">
    <source>
        <dbReference type="ARBA" id="ARBA00022737"/>
    </source>
</evidence>
<evidence type="ECO:0000259" key="3">
    <source>
        <dbReference type="Pfam" id="PF23271"/>
    </source>
</evidence>
<protein>
    <recommendedName>
        <fullName evidence="3">Stalled ribosome sensor GCN1-like HEAT repeats region domain-containing protein</fullName>
    </recommendedName>
</protein>
<keyword evidence="1" id="KW-0677">Repeat</keyword>
<dbReference type="SUPFAM" id="SSF48371">
    <property type="entry name" value="ARM repeat"/>
    <property type="match status" value="1"/>
</dbReference>
<dbReference type="GO" id="GO:0005829">
    <property type="term" value="C:cytosol"/>
    <property type="evidence" value="ECO:0007669"/>
    <property type="project" value="TreeGrafter"/>
</dbReference>
<dbReference type="InterPro" id="IPR057546">
    <property type="entry name" value="HEAT_GCN1"/>
</dbReference>
<feature type="repeat" description="HEAT" evidence="2">
    <location>
        <begin position="23"/>
        <end position="60"/>
    </location>
</feature>
<proteinExistence type="predicted"/>
<dbReference type="OMA" id="FCHARVL"/>
<dbReference type="PANTHER" id="PTHR23346:SF7">
    <property type="entry name" value="STALLED RIBOSOME SENSOR GCN1"/>
    <property type="match status" value="1"/>
</dbReference>
<reference evidence="4" key="5">
    <citation type="submission" date="2025-09" db="UniProtKB">
        <authorList>
            <consortium name="Ensembl"/>
        </authorList>
    </citation>
    <scope>IDENTIFICATION</scope>
</reference>
<evidence type="ECO:0000313" key="5">
    <source>
        <dbReference type="Proteomes" id="UP000472240"/>
    </source>
</evidence>
<dbReference type="GO" id="GO:0034198">
    <property type="term" value="P:cellular response to amino acid starvation"/>
    <property type="evidence" value="ECO:0007669"/>
    <property type="project" value="TreeGrafter"/>
</dbReference>
<reference evidence="4 5" key="1">
    <citation type="journal article" date="2015" name="Annu Rev Anim Biosci">
        <title>The Genome 10K Project: a way forward.</title>
        <authorList>
            <person name="Koepfli K.P."/>
            <person name="Paten B."/>
            <person name="O'Brien S.J."/>
            <person name="Koepfli K.P."/>
            <person name="Paten B."/>
            <person name="Antunes A."/>
            <person name="Belov K."/>
            <person name="Bustamante C."/>
            <person name="Castoe T.A."/>
            <person name="Clawson H."/>
            <person name="Crawford A.J."/>
            <person name="Diekhans M."/>
            <person name="Distel D."/>
            <person name="Durbin R."/>
            <person name="Earl D."/>
            <person name="Fujita M.K."/>
            <person name="Gamble T."/>
            <person name="Georges A."/>
            <person name="Gemmell N."/>
            <person name="Gilbert M.T."/>
            <person name="Graves J.M."/>
            <person name="Green R.E."/>
            <person name="Hickey G."/>
            <person name="Jarvis E.D."/>
            <person name="Johnson W."/>
            <person name="Komissarov A."/>
            <person name="Korf I."/>
            <person name="Kuhn R."/>
            <person name="Larkin D.M."/>
            <person name="Lewin H."/>
            <person name="Lopez J.V."/>
            <person name="Ma J."/>
            <person name="Marques-Bonet T."/>
            <person name="Miller W."/>
            <person name="Murphy R."/>
            <person name="Pevzner P."/>
            <person name="Shapiro B."/>
            <person name="Steiner C."/>
            <person name="Tamazian G."/>
            <person name="Venkatesh B."/>
            <person name="Wang J."/>
            <person name="Wayne R."/>
            <person name="Wiley E."/>
            <person name="Yang H."/>
            <person name="Zhang G."/>
            <person name="Haussler D."/>
            <person name="Ryder O."/>
            <person name="O'Brien S.J."/>
        </authorList>
    </citation>
    <scope>NUCLEOTIDE SEQUENCE</scope>
</reference>
<dbReference type="Proteomes" id="UP000472240">
    <property type="component" value="Chromosome 25"/>
</dbReference>
<reference evidence="4" key="4">
    <citation type="submission" date="2025-08" db="UniProtKB">
        <authorList>
            <consortium name="Ensembl"/>
        </authorList>
    </citation>
    <scope>IDENTIFICATION</scope>
</reference>
<feature type="domain" description="Stalled ribosome sensor GCN1-like HEAT repeats region" evidence="3">
    <location>
        <begin position="93"/>
        <end position="210"/>
    </location>
</feature>
<dbReference type="GO" id="GO:0006417">
    <property type="term" value="P:regulation of translation"/>
    <property type="evidence" value="ECO:0007669"/>
    <property type="project" value="TreeGrafter"/>
</dbReference>
<dbReference type="GeneTree" id="ENSGT00940000153612"/>
<reference evidence="4 5" key="2">
    <citation type="journal article" date="2018" name="Annu Rev Anim Biosci">
        <title>Bat Biology, Genomes, and the Bat1K Project: To Generate Chromosome-Level Genomes for All Living Bat Species.</title>
        <authorList>
            <person name="Teeling E.C."/>
            <person name="Vernes S.C."/>
            <person name="Davalos L.M."/>
            <person name="Ray D.A."/>
            <person name="Gilbert M.T.P."/>
            <person name="Myers E."/>
        </authorList>
    </citation>
    <scope>NUCLEOTIDE SEQUENCE</scope>
</reference>